<name>A0ABS0AK13_9GAMM</name>
<dbReference type="Gene3D" id="1.10.760.10">
    <property type="entry name" value="Cytochrome c-like domain"/>
    <property type="match status" value="1"/>
</dbReference>
<evidence type="ECO:0000313" key="7">
    <source>
        <dbReference type="EMBL" id="MBF5053826.1"/>
    </source>
</evidence>
<dbReference type="PANTHER" id="PTHR40394">
    <property type="entry name" value="LIPOPROTEIN-RELATED"/>
    <property type="match status" value="1"/>
</dbReference>
<dbReference type="InterPro" id="IPR036909">
    <property type="entry name" value="Cyt_c-like_dom_sf"/>
</dbReference>
<dbReference type="Proteomes" id="UP000644441">
    <property type="component" value="Unassembled WGS sequence"/>
</dbReference>
<evidence type="ECO:0000256" key="1">
    <source>
        <dbReference type="ARBA" id="ARBA00022617"/>
    </source>
</evidence>
<dbReference type="EMBL" id="ARXR01000023">
    <property type="protein sequence ID" value="MBF5053826.1"/>
    <property type="molecule type" value="Genomic_DNA"/>
</dbReference>
<dbReference type="PANTHER" id="PTHR40394:SF2">
    <property type="entry name" value="QUINOL:CYTOCHROME C OXIDOREDUCTASE MEMBRANE PROTEIN"/>
    <property type="match status" value="1"/>
</dbReference>
<reference evidence="7 8" key="1">
    <citation type="submission" date="2012-09" db="EMBL/GenBank/DDBJ databases">
        <title>Genome Sequence of alkane-degrading Bacterium Alcanivorax venustensis ISO4.</title>
        <authorList>
            <person name="Lai Q."/>
            <person name="Shao Z."/>
        </authorList>
    </citation>
    <scope>NUCLEOTIDE SEQUENCE [LARGE SCALE GENOMIC DNA]</scope>
    <source>
        <strain evidence="7 8">ISO4</strain>
    </source>
</reference>
<feature type="signal peptide" evidence="5">
    <location>
        <begin position="1"/>
        <end position="23"/>
    </location>
</feature>
<evidence type="ECO:0000256" key="3">
    <source>
        <dbReference type="ARBA" id="ARBA00023004"/>
    </source>
</evidence>
<protein>
    <recommendedName>
        <fullName evidence="6">Cytochrome c domain-containing protein</fullName>
    </recommendedName>
</protein>
<dbReference type="PROSITE" id="PS51257">
    <property type="entry name" value="PROKAR_LIPOPROTEIN"/>
    <property type="match status" value="1"/>
</dbReference>
<evidence type="ECO:0000313" key="8">
    <source>
        <dbReference type="Proteomes" id="UP000644441"/>
    </source>
</evidence>
<organism evidence="7 8">
    <name type="scientific">Alloalcanivorax venustensis ISO4</name>
    <dbReference type="NCBI Taxonomy" id="1177184"/>
    <lineage>
        <taxon>Bacteria</taxon>
        <taxon>Pseudomonadati</taxon>
        <taxon>Pseudomonadota</taxon>
        <taxon>Gammaproteobacteria</taxon>
        <taxon>Oceanospirillales</taxon>
        <taxon>Alcanivoracaceae</taxon>
        <taxon>Alloalcanivorax</taxon>
    </lineage>
</organism>
<keyword evidence="1 4" id="KW-0349">Heme</keyword>
<dbReference type="PROSITE" id="PS51007">
    <property type="entry name" value="CYTC"/>
    <property type="match status" value="1"/>
</dbReference>
<keyword evidence="5" id="KW-0732">Signal</keyword>
<dbReference type="SUPFAM" id="SSF46626">
    <property type="entry name" value="Cytochrome c"/>
    <property type="match status" value="1"/>
</dbReference>
<keyword evidence="8" id="KW-1185">Reference proteome</keyword>
<comment type="caution">
    <text evidence="7">The sequence shown here is derived from an EMBL/GenBank/DDBJ whole genome shotgun (WGS) entry which is preliminary data.</text>
</comment>
<sequence length="179" mass="20174">MKYWSWWLLVPALLCGCEQPDMADQPRLETYETGAAFNDGLAARPVPEGTVARDQRPAATENPLPINAETLAHGREQFDVFCAPCHGRNGRGQGVIVQRGFPAPPSLHRPRLRRAGDRHFYQVIRDGHGAMYAYASRVPEDQRWAIIAYIRSLQLSRNARLEDVPRDHRPLPDTGEDPP</sequence>
<gene>
    <name evidence="7" type="ORF">ISO4_02428</name>
</gene>
<accession>A0ABS0AK13</accession>
<feature type="domain" description="Cytochrome c" evidence="6">
    <location>
        <begin position="69"/>
        <end position="154"/>
    </location>
</feature>
<dbReference type="InterPro" id="IPR009056">
    <property type="entry name" value="Cyt_c-like_dom"/>
</dbReference>
<proteinExistence type="predicted"/>
<evidence type="ECO:0000256" key="5">
    <source>
        <dbReference type="SAM" id="SignalP"/>
    </source>
</evidence>
<evidence type="ECO:0000256" key="2">
    <source>
        <dbReference type="ARBA" id="ARBA00022723"/>
    </source>
</evidence>
<evidence type="ECO:0000259" key="6">
    <source>
        <dbReference type="PROSITE" id="PS51007"/>
    </source>
</evidence>
<dbReference type="Pfam" id="PF13442">
    <property type="entry name" value="Cytochrome_CBB3"/>
    <property type="match status" value="1"/>
</dbReference>
<dbReference type="RefSeq" id="WP_142948867.1">
    <property type="nucleotide sequence ID" value="NZ_ARXR01000023.1"/>
</dbReference>
<feature type="chain" id="PRO_5045405273" description="Cytochrome c domain-containing protein" evidence="5">
    <location>
        <begin position="24"/>
        <end position="179"/>
    </location>
</feature>
<keyword evidence="3 4" id="KW-0408">Iron</keyword>
<keyword evidence="2 4" id="KW-0479">Metal-binding</keyword>
<evidence type="ECO:0000256" key="4">
    <source>
        <dbReference type="PROSITE-ProRule" id="PRU00433"/>
    </source>
</evidence>